<dbReference type="Pfam" id="PF13088">
    <property type="entry name" value="BNR_2"/>
    <property type="match status" value="1"/>
</dbReference>
<feature type="signal peptide" evidence="1">
    <location>
        <begin position="1"/>
        <end position="17"/>
    </location>
</feature>
<feature type="domain" description="Sialidase" evidence="2">
    <location>
        <begin position="49"/>
        <end position="316"/>
    </location>
</feature>
<dbReference type="KEGG" id="luo:HHL09_14790"/>
<organism evidence="3 4">
    <name type="scientific">Luteolibacter luteus</name>
    <dbReference type="NCBI Taxonomy" id="2728835"/>
    <lineage>
        <taxon>Bacteria</taxon>
        <taxon>Pseudomonadati</taxon>
        <taxon>Verrucomicrobiota</taxon>
        <taxon>Verrucomicrobiia</taxon>
        <taxon>Verrucomicrobiales</taxon>
        <taxon>Verrucomicrobiaceae</taxon>
        <taxon>Luteolibacter</taxon>
    </lineage>
</organism>
<protein>
    <submittedName>
        <fullName evidence="3">Exo-alpha-sialidase</fullName>
    </submittedName>
</protein>
<evidence type="ECO:0000256" key="1">
    <source>
        <dbReference type="SAM" id="SignalP"/>
    </source>
</evidence>
<name>A0A858RKT6_9BACT</name>
<dbReference type="InterPro" id="IPR036278">
    <property type="entry name" value="Sialidase_sf"/>
</dbReference>
<keyword evidence="1" id="KW-0732">Signal</keyword>
<dbReference type="CDD" id="cd15482">
    <property type="entry name" value="Sialidase_non-viral"/>
    <property type="match status" value="1"/>
</dbReference>
<feature type="chain" id="PRO_5032416535" evidence="1">
    <location>
        <begin position="18"/>
        <end position="337"/>
    </location>
</feature>
<keyword evidence="4" id="KW-1185">Reference proteome</keyword>
<evidence type="ECO:0000259" key="2">
    <source>
        <dbReference type="Pfam" id="PF13088"/>
    </source>
</evidence>
<proteinExistence type="predicted"/>
<dbReference type="PANTHER" id="PTHR43752:SF2">
    <property type="entry name" value="BNR_ASP-BOX REPEAT FAMILY PROTEIN"/>
    <property type="match status" value="1"/>
</dbReference>
<sequence length="337" mass="36915">MKKRLVPVFALIHAASASPLISSGFIYPEDGKPTPQCHASTIAEGKNGLVTAWFGGTKEGANDVGIWVSMFDGQAWGKPVEVAEGRDAADIQVPCWNPVLFQPKSGPLLLFYKTGRQIRTWQTELRTSADGGRTWSEAKKLPDGICGPVKNKPVELADGTLLCPTSDEPAKDRWLVHFSTTTDLGETWTKTAPLNDGKEFNAIQPTILRHPGEKLQALCRTKEGVIAEIWSEDQGKTWSGMKATSLPNPNSGIDATTLADGRHVLVYNPVTKGRSPLVVGLSKEGREWKQVHVLEDQPGEYSYPAIIQAKDGTIHVTYTWKRLLVKHVMLDPAKLDS</sequence>
<dbReference type="Gene3D" id="2.120.10.10">
    <property type="match status" value="2"/>
</dbReference>
<dbReference type="PANTHER" id="PTHR43752">
    <property type="entry name" value="BNR/ASP-BOX REPEAT FAMILY PROTEIN"/>
    <property type="match status" value="1"/>
</dbReference>
<evidence type="ECO:0000313" key="3">
    <source>
        <dbReference type="EMBL" id="QJE96999.1"/>
    </source>
</evidence>
<dbReference type="EMBL" id="CP051774">
    <property type="protein sequence ID" value="QJE96999.1"/>
    <property type="molecule type" value="Genomic_DNA"/>
</dbReference>
<reference evidence="3 4" key="1">
    <citation type="submission" date="2020-04" db="EMBL/GenBank/DDBJ databases">
        <title>Luteolibacter sp. G-1-1-1 isolated from soil.</title>
        <authorList>
            <person name="Dahal R.H."/>
        </authorList>
    </citation>
    <scope>NUCLEOTIDE SEQUENCE [LARGE SCALE GENOMIC DNA]</scope>
    <source>
        <strain evidence="3 4">G-1-1-1</strain>
    </source>
</reference>
<gene>
    <name evidence="3" type="ORF">HHL09_14790</name>
</gene>
<dbReference type="InterPro" id="IPR011040">
    <property type="entry name" value="Sialidase"/>
</dbReference>
<dbReference type="RefSeq" id="WP_169455399.1">
    <property type="nucleotide sequence ID" value="NZ_CP051774.1"/>
</dbReference>
<dbReference type="Proteomes" id="UP000501812">
    <property type="component" value="Chromosome"/>
</dbReference>
<evidence type="ECO:0000313" key="4">
    <source>
        <dbReference type="Proteomes" id="UP000501812"/>
    </source>
</evidence>
<dbReference type="AlphaFoldDB" id="A0A858RKT6"/>
<accession>A0A858RKT6</accession>
<dbReference type="SUPFAM" id="SSF50939">
    <property type="entry name" value="Sialidases"/>
    <property type="match status" value="1"/>
</dbReference>